<dbReference type="GeneID" id="77727786"/>
<gene>
    <name evidence="2" type="ORF">MKK02DRAFT_32811</name>
</gene>
<protein>
    <submittedName>
        <fullName evidence="2">Uncharacterized protein</fullName>
    </submittedName>
</protein>
<feature type="compositionally biased region" description="Pro residues" evidence="1">
    <location>
        <begin position="94"/>
        <end position="104"/>
    </location>
</feature>
<keyword evidence="3" id="KW-1185">Reference proteome</keyword>
<feature type="compositionally biased region" description="Low complexity" evidence="1">
    <location>
        <begin position="155"/>
        <end position="174"/>
    </location>
</feature>
<dbReference type="Proteomes" id="UP001164286">
    <property type="component" value="Unassembled WGS sequence"/>
</dbReference>
<reference evidence="2" key="1">
    <citation type="journal article" date="2022" name="G3 (Bethesda)">
        <title>High quality genome of the basidiomycete yeast Dioszegia hungarica PDD-24b-2 isolated from cloud water.</title>
        <authorList>
            <person name="Jarrige D."/>
            <person name="Haridas S."/>
            <person name="Bleykasten-Grosshans C."/>
            <person name="Joly M."/>
            <person name="Nadalig T."/>
            <person name="Sancelme M."/>
            <person name="Vuilleumier S."/>
            <person name="Grigoriev I.V."/>
            <person name="Amato P."/>
            <person name="Bringel F."/>
        </authorList>
    </citation>
    <scope>NUCLEOTIDE SEQUENCE</scope>
    <source>
        <strain evidence="2">PDD-24b-2</strain>
    </source>
</reference>
<evidence type="ECO:0000313" key="3">
    <source>
        <dbReference type="Proteomes" id="UP001164286"/>
    </source>
</evidence>
<evidence type="ECO:0000256" key="1">
    <source>
        <dbReference type="SAM" id="MobiDB-lite"/>
    </source>
</evidence>
<feature type="compositionally biased region" description="Gly residues" evidence="1">
    <location>
        <begin position="199"/>
        <end position="209"/>
    </location>
</feature>
<sequence length="222" mass="24266">MATILQYSPRHTMERALYPSPNPALYPHAGYAESSTLPPIQYHPHPHRHSMHWPVPPHAPISPPLSTFGPPPASRLRHSYPPMSPMPSVFAAPTPAPLGPPPLAKLPSTSTSPLFGHPPSPHQPTYHPSRSPLPYPSHNHRPSVSYPPESRADHYPYTQPHPTSHYPYYHPHSQLATGSRSSMSEVEGEDEFMVHQTKGSGGASGGGASGKKKKGKSVREDR</sequence>
<evidence type="ECO:0000313" key="2">
    <source>
        <dbReference type="EMBL" id="KAI9635368.1"/>
    </source>
</evidence>
<organism evidence="2 3">
    <name type="scientific">Dioszegia hungarica</name>
    <dbReference type="NCBI Taxonomy" id="4972"/>
    <lineage>
        <taxon>Eukaryota</taxon>
        <taxon>Fungi</taxon>
        <taxon>Dikarya</taxon>
        <taxon>Basidiomycota</taxon>
        <taxon>Agaricomycotina</taxon>
        <taxon>Tremellomycetes</taxon>
        <taxon>Tremellales</taxon>
        <taxon>Bulleribasidiaceae</taxon>
        <taxon>Dioszegia</taxon>
    </lineage>
</organism>
<comment type="caution">
    <text evidence="2">The sequence shown here is derived from an EMBL/GenBank/DDBJ whole genome shotgun (WGS) entry which is preliminary data.</text>
</comment>
<proteinExistence type="predicted"/>
<feature type="region of interest" description="Disordered" evidence="1">
    <location>
        <begin position="91"/>
        <end position="222"/>
    </location>
</feature>
<accession>A0AA38LU89</accession>
<dbReference type="AlphaFoldDB" id="A0AA38LU89"/>
<feature type="compositionally biased region" description="Polar residues" evidence="1">
    <location>
        <begin position="175"/>
        <end position="184"/>
    </location>
</feature>
<dbReference type="EMBL" id="JAKWFO010000005">
    <property type="protein sequence ID" value="KAI9635368.1"/>
    <property type="molecule type" value="Genomic_DNA"/>
</dbReference>
<dbReference type="RefSeq" id="XP_052945145.1">
    <property type="nucleotide sequence ID" value="XM_053088581.1"/>
</dbReference>
<name>A0AA38LU89_9TREE</name>